<evidence type="ECO:0000256" key="1">
    <source>
        <dbReference type="SAM" id="Phobius"/>
    </source>
</evidence>
<keyword evidence="1" id="KW-0472">Membrane</keyword>
<reference evidence="2" key="1">
    <citation type="journal article" date="2014" name="Front. Microbiol.">
        <title>High frequency of phylogenetically diverse reductive dehalogenase-homologous genes in deep subseafloor sedimentary metagenomes.</title>
        <authorList>
            <person name="Kawai M."/>
            <person name="Futagami T."/>
            <person name="Toyoda A."/>
            <person name="Takaki Y."/>
            <person name="Nishi S."/>
            <person name="Hori S."/>
            <person name="Arai W."/>
            <person name="Tsubouchi T."/>
            <person name="Morono Y."/>
            <person name="Uchiyama I."/>
            <person name="Ito T."/>
            <person name="Fujiyama A."/>
            <person name="Inagaki F."/>
            <person name="Takami H."/>
        </authorList>
    </citation>
    <scope>NUCLEOTIDE SEQUENCE</scope>
    <source>
        <strain evidence="2">Expedition CK06-06</strain>
    </source>
</reference>
<comment type="caution">
    <text evidence="2">The sequence shown here is derived from an EMBL/GenBank/DDBJ whole genome shotgun (WGS) entry which is preliminary data.</text>
</comment>
<accession>X1VL94</accession>
<evidence type="ECO:0000313" key="2">
    <source>
        <dbReference type="EMBL" id="GAJ16536.1"/>
    </source>
</evidence>
<dbReference type="Gene3D" id="3.40.190.10">
    <property type="entry name" value="Periplasmic binding protein-like II"/>
    <property type="match status" value="1"/>
</dbReference>
<feature type="transmembrane region" description="Helical" evidence="1">
    <location>
        <begin position="12"/>
        <end position="33"/>
    </location>
</feature>
<keyword evidence="1" id="KW-1133">Transmembrane helix</keyword>
<proteinExistence type="predicted"/>
<protein>
    <submittedName>
        <fullName evidence="2">Uncharacterized protein</fullName>
    </submittedName>
</protein>
<name>X1VL94_9ZZZZ</name>
<organism evidence="2">
    <name type="scientific">marine sediment metagenome</name>
    <dbReference type="NCBI Taxonomy" id="412755"/>
    <lineage>
        <taxon>unclassified sequences</taxon>
        <taxon>metagenomes</taxon>
        <taxon>ecological metagenomes</taxon>
    </lineage>
</organism>
<keyword evidence="1" id="KW-0812">Transmembrane</keyword>
<gene>
    <name evidence="2" type="ORF">S12H4_62066</name>
</gene>
<dbReference type="AlphaFoldDB" id="X1VL94"/>
<feature type="non-terminal residue" evidence="2">
    <location>
        <position position="72"/>
    </location>
</feature>
<dbReference type="EMBL" id="BARW01041456">
    <property type="protein sequence ID" value="GAJ16536.1"/>
    <property type="molecule type" value="Genomic_DNA"/>
</dbReference>
<sequence length="72" mass="8446">MRKKESRYKFKNLIFIVLIFLVVIAIILVLNNIKKTQLTGKLMLYTSVPIDTINKVKAEFKKRHPGIELNIF</sequence>